<dbReference type="OrthoDB" id="294541at2759"/>
<keyword evidence="10" id="KW-1185">Reference proteome</keyword>
<gene>
    <name evidence="9" type="ORF">HERILL_LOCUS16449</name>
</gene>
<dbReference type="Pfam" id="PF01490">
    <property type="entry name" value="Aa_trans"/>
    <property type="match status" value="1"/>
</dbReference>
<dbReference type="PANTHER" id="PTHR16189:SF0">
    <property type="entry name" value="TRANSMEMBRANE PROTEIN 104"/>
    <property type="match status" value="1"/>
</dbReference>
<sequence>MPYRVATRDAYPTWIGLIFVFNLIVGTGALTLPAVFARAGWALGFVIVSVLAFISFVTVTFVIETIACANAVLHWRQLQLLKRDKSMLSDELDSDREDDIVARSAAQSSTGQDMSDSSMEQTPLFSHRSRYYLLDNKIELGEMAGLFFSDFGRILFYLCIAIYLYGDLSIYSAAVAKTFRDILCVSNGTGNSTSDSLDSEMCWTNHSLSRLDVYRLALIGFLMLLGPFTFFNVQKTKYLQMCTVCFRWIAFSIMISIALQRIIANGPAARPAAANIVGIPSLFGACVYSFMCHHSLPSLIAPIKNKKQIKSLLSCDYALICVFYLLLAITGAFAFANLEDLYTLNFVPSPDQGSSVFLKIIEYFLALFPVFTLSASFPIIAITLRNNLQTLFLDMSRIDTYNFFQRRIIFPLLAITPPIVVTFFTDSLTSLVGFTGSYAGTGIQYLIPVTLVYSARKTCTDLLGQGIINEYRSPFRHIGWLIFVIVWSCACVILVTVNFFTNSETGT</sequence>
<feature type="domain" description="Amino acid transporter transmembrane" evidence="8">
    <location>
        <begin position="141"/>
        <end position="458"/>
    </location>
</feature>
<evidence type="ECO:0000259" key="8">
    <source>
        <dbReference type="Pfam" id="PF01490"/>
    </source>
</evidence>
<reference evidence="9 10" key="1">
    <citation type="submission" date="2020-11" db="EMBL/GenBank/DDBJ databases">
        <authorList>
            <person name="Wallbank WR R."/>
            <person name="Pardo Diaz C."/>
            <person name="Kozak K."/>
            <person name="Martin S."/>
            <person name="Jiggins C."/>
            <person name="Moest M."/>
            <person name="Warren A I."/>
            <person name="Generalovic N T."/>
            <person name="Byers J.R.P. K."/>
            <person name="Montejo-Kovacevich G."/>
            <person name="Yen C E."/>
        </authorList>
    </citation>
    <scope>NUCLEOTIDE SEQUENCE [LARGE SCALE GENOMIC DNA]</scope>
</reference>
<dbReference type="Proteomes" id="UP000594454">
    <property type="component" value="Chromosome 7"/>
</dbReference>
<dbReference type="GO" id="GO:0016020">
    <property type="term" value="C:membrane"/>
    <property type="evidence" value="ECO:0007669"/>
    <property type="project" value="UniProtKB-SubCell"/>
</dbReference>
<evidence type="ECO:0000256" key="7">
    <source>
        <dbReference type="SAM" id="Phobius"/>
    </source>
</evidence>
<feature type="transmembrane region" description="Helical" evidence="7">
    <location>
        <begin position="404"/>
        <end position="425"/>
    </location>
</feature>
<evidence type="ECO:0000256" key="6">
    <source>
        <dbReference type="ARBA" id="ARBA00038166"/>
    </source>
</evidence>
<keyword evidence="3 7" id="KW-1133">Transmembrane helix</keyword>
<dbReference type="OMA" id="GHREGHP"/>
<feature type="transmembrane region" description="Helical" evidence="7">
    <location>
        <begin position="144"/>
        <end position="165"/>
    </location>
</feature>
<evidence type="ECO:0000256" key="3">
    <source>
        <dbReference type="ARBA" id="ARBA00022989"/>
    </source>
</evidence>
<organism evidence="9 10">
    <name type="scientific">Hermetia illucens</name>
    <name type="common">Black soldier fly</name>
    <dbReference type="NCBI Taxonomy" id="343691"/>
    <lineage>
        <taxon>Eukaryota</taxon>
        <taxon>Metazoa</taxon>
        <taxon>Ecdysozoa</taxon>
        <taxon>Arthropoda</taxon>
        <taxon>Hexapoda</taxon>
        <taxon>Insecta</taxon>
        <taxon>Pterygota</taxon>
        <taxon>Neoptera</taxon>
        <taxon>Endopterygota</taxon>
        <taxon>Diptera</taxon>
        <taxon>Brachycera</taxon>
        <taxon>Stratiomyomorpha</taxon>
        <taxon>Stratiomyidae</taxon>
        <taxon>Hermetiinae</taxon>
        <taxon>Hermetia</taxon>
    </lineage>
</organism>
<dbReference type="FunCoup" id="A0A7R8V7C5">
    <property type="interactions" value="97"/>
</dbReference>
<comment type="subcellular location">
    <subcellularLocation>
        <location evidence="1">Membrane</location>
        <topology evidence="1">Multi-pass membrane protein</topology>
    </subcellularLocation>
</comment>
<evidence type="ECO:0000256" key="2">
    <source>
        <dbReference type="ARBA" id="ARBA00022692"/>
    </source>
</evidence>
<dbReference type="InParanoid" id="A0A7R8V7C5"/>
<feature type="transmembrane region" description="Helical" evidence="7">
    <location>
        <begin position="317"/>
        <end position="336"/>
    </location>
</feature>
<dbReference type="EMBL" id="LR899015">
    <property type="protein sequence ID" value="CAD7094227.1"/>
    <property type="molecule type" value="Genomic_DNA"/>
</dbReference>
<feature type="transmembrane region" description="Helical" evidence="7">
    <location>
        <begin position="213"/>
        <end position="233"/>
    </location>
</feature>
<proteinExistence type="inferred from homology"/>
<dbReference type="AlphaFoldDB" id="A0A7R8V7C5"/>
<feature type="transmembrane region" description="Helical" evidence="7">
    <location>
        <begin position="276"/>
        <end position="296"/>
    </location>
</feature>
<name>A0A7R8V7C5_HERIL</name>
<feature type="transmembrane region" description="Helical" evidence="7">
    <location>
        <begin position="478"/>
        <end position="500"/>
    </location>
</feature>
<evidence type="ECO:0000256" key="5">
    <source>
        <dbReference type="ARBA" id="ARBA00023180"/>
    </source>
</evidence>
<feature type="transmembrane region" description="Helical" evidence="7">
    <location>
        <begin position="356"/>
        <end position="384"/>
    </location>
</feature>
<protein>
    <recommendedName>
        <fullName evidence="8">Amino acid transporter transmembrane domain-containing protein</fullName>
    </recommendedName>
</protein>
<keyword evidence="4 7" id="KW-0472">Membrane</keyword>
<evidence type="ECO:0000256" key="4">
    <source>
        <dbReference type="ARBA" id="ARBA00023136"/>
    </source>
</evidence>
<evidence type="ECO:0000256" key="1">
    <source>
        <dbReference type="ARBA" id="ARBA00004141"/>
    </source>
</evidence>
<keyword evidence="5" id="KW-0325">Glycoprotein</keyword>
<evidence type="ECO:0000313" key="9">
    <source>
        <dbReference type="EMBL" id="CAD7094227.1"/>
    </source>
</evidence>
<comment type="similarity">
    <text evidence="6">Belongs to the TMEM104 family.</text>
</comment>
<feature type="transmembrane region" description="Helical" evidence="7">
    <location>
        <begin position="431"/>
        <end position="453"/>
    </location>
</feature>
<dbReference type="PANTHER" id="PTHR16189">
    <property type="entry name" value="TRANSMEMBRANE PROTEIN 104-RELATED"/>
    <property type="match status" value="1"/>
</dbReference>
<dbReference type="InterPro" id="IPR013057">
    <property type="entry name" value="AA_transpt_TM"/>
</dbReference>
<feature type="transmembrane region" description="Helical" evidence="7">
    <location>
        <begin position="245"/>
        <end position="264"/>
    </location>
</feature>
<accession>A0A7R8V7C5</accession>
<keyword evidence="2 7" id="KW-0812">Transmembrane</keyword>
<feature type="transmembrane region" description="Helical" evidence="7">
    <location>
        <begin position="12"/>
        <end position="36"/>
    </location>
</feature>
<feature type="transmembrane region" description="Helical" evidence="7">
    <location>
        <begin position="42"/>
        <end position="73"/>
    </location>
</feature>
<evidence type="ECO:0000313" key="10">
    <source>
        <dbReference type="Proteomes" id="UP000594454"/>
    </source>
</evidence>